<dbReference type="GO" id="GO:0043565">
    <property type="term" value="F:sequence-specific DNA binding"/>
    <property type="evidence" value="ECO:0007669"/>
    <property type="project" value="InterPro"/>
</dbReference>
<dbReference type="PROSITE" id="PS01124">
    <property type="entry name" value="HTH_ARAC_FAMILY_2"/>
    <property type="match status" value="1"/>
</dbReference>
<dbReference type="PANTHER" id="PTHR43436">
    <property type="entry name" value="ARAC-FAMILY TRANSCRIPTIONAL REGULATOR"/>
    <property type="match status" value="1"/>
</dbReference>
<dbReference type="Pfam" id="PF06719">
    <property type="entry name" value="AraC_N"/>
    <property type="match status" value="1"/>
</dbReference>
<dbReference type="AlphaFoldDB" id="A0A3D9Z3L6"/>
<evidence type="ECO:0000256" key="1">
    <source>
        <dbReference type="ARBA" id="ARBA00023015"/>
    </source>
</evidence>
<gene>
    <name evidence="4" type="ORF">DES32_0606</name>
</gene>
<comment type="caution">
    <text evidence="4">The sequence shown here is derived from an EMBL/GenBank/DDBJ whole genome shotgun (WGS) entry which is preliminary data.</text>
</comment>
<evidence type="ECO:0000313" key="4">
    <source>
        <dbReference type="EMBL" id="REF89385.1"/>
    </source>
</evidence>
<keyword evidence="2" id="KW-0804">Transcription</keyword>
<dbReference type="InterPro" id="IPR009057">
    <property type="entry name" value="Homeodomain-like_sf"/>
</dbReference>
<dbReference type="Pfam" id="PF12833">
    <property type="entry name" value="HTH_18"/>
    <property type="match status" value="1"/>
</dbReference>
<dbReference type="InterPro" id="IPR018060">
    <property type="entry name" value="HTH_AraC"/>
</dbReference>
<dbReference type="GO" id="GO:0003700">
    <property type="term" value="F:DNA-binding transcription factor activity"/>
    <property type="evidence" value="ECO:0007669"/>
    <property type="project" value="InterPro"/>
</dbReference>
<dbReference type="OrthoDB" id="9802263at2"/>
<dbReference type="EMBL" id="QUMO01000001">
    <property type="protein sequence ID" value="REF89385.1"/>
    <property type="molecule type" value="Genomic_DNA"/>
</dbReference>
<dbReference type="Proteomes" id="UP000256900">
    <property type="component" value="Unassembled WGS sequence"/>
</dbReference>
<dbReference type="SUPFAM" id="SSF46689">
    <property type="entry name" value="Homeodomain-like"/>
    <property type="match status" value="2"/>
</dbReference>
<dbReference type="RefSeq" id="WP_115835161.1">
    <property type="nucleotide sequence ID" value="NZ_CP025086.1"/>
</dbReference>
<protein>
    <submittedName>
        <fullName evidence="4">Helix-turn-helix protein</fullName>
    </submittedName>
</protein>
<name>A0A3D9Z3L6_9HYPH</name>
<sequence>MAEELELLRALAARHAGGRHQETPIPRVAIHRGCAPTEISAGLFEPKLCLVLQGAKQIMIGDQVLRYDPANYFIATVELPVTGRIIEASAAQPYLGLSLTLDWQSLAALIPDVPGGRETAGAGFAVSPVTAPFLDAWLRLLRLIEAPQDIAVLAPLCEREILYRLLQGPQGYVLRQIVTTDSRLSQIRKAIGWIRENYNASLQIESLASLAGMSTASFHRHFKAATTMSPLQYQKTLRLQQARQLMIANPDATRAAYAVGYESASQFSREYARMFGAPPARDALRLRGIGAASEEISAA</sequence>
<accession>A0A3D9Z3L6</accession>
<reference evidence="4 5" key="1">
    <citation type="submission" date="2018-08" db="EMBL/GenBank/DDBJ databases">
        <title>Genomic Encyclopedia of Type Strains, Phase IV (KMG-IV): sequencing the most valuable type-strain genomes for metagenomic binning, comparative biology and taxonomic classification.</title>
        <authorList>
            <person name="Goeker M."/>
        </authorList>
    </citation>
    <scope>NUCLEOTIDE SEQUENCE [LARGE SCALE GENOMIC DNA]</scope>
    <source>
        <strain evidence="4 5">BW863</strain>
    </source>
</reference>
<dbReference type="Gene3D" id="1.10.10.60">
    <property type="entry name" value="Homeodomain-like"/>
    <property type="match status" value="2"/>
</dbReference>
<feature type="domain" description="HTH araC/xylS-type" evidence="3">
    <location>
        <begin position="188"/>
        <end position="285"/>
    </location>
</feature>
<evidence type="ECO:0000259" key="3">
    <source>
        <dbReference type="PROSITE" id="PS01124"/>
    </source>
</evidence>
<evidence type="ECO:0000256" key="2">
    <source>
        <dbReference type="ARBA" id="ARBA00023163"/>
    </source>
</evidence>
<organism evidence="4 5">
    <name type="scientific">Methylovirgula ligni</name>
    <dbReference type="NCBI Taxonomy" id="569860"/>
    <lineage>
        <taxon>Bacteria</taxon>
        <taxon>Pseudomonadati</taxon>
        <taxon>Pseudomonadota</taxon>
        <taxon>Alphaproteobacteria</taxon>
        <taxon>Hyphomicrobiales</taxon>
        <taxon>Beijerinckiaceae</taxon>
        <taxon>Methylovirgula</taxon>
    </lineage>
</organism>
<keyword evidence="5" id="KW-1185">Reference proteome</keyword>
<keyword evidence="1" id="KW-0805">Transcription regulation</keyword>
<proteinExistence type="predicted"/>
<dbReference type="InterPro" id="IPR009594">
    <property type="entry name" value="Tscrpt_reg_HTH_AraC_N"/>
</dbReference>
<evidence type="ECO:0000313" key="5">
    <source>
        <dbReference type="Proteomes" id="UP000256900"/>
    </source>
</evidence>
<dbReference type="SMART" id="SM00342">
    <property type="entry name" value="HTH_ARAC"/>
    <property type="match status" value="1"/>
</dbReference>
<dbReference type="PANTHER" id="PTHR43436:SF1">
    <property type="entry name" value="TRANSCRIPTIONAL REGULATORY PROTEIN"/>
    <property type="match status" value="1"/>
</dbReference>